<reference evidence="1 2" key="1">
    <citation type="submission" date="2022-09" db="EMBL/GenBank/DDBJ databases">
        <title>Chryseobacterium oleae sp.nov., isolated from the inter-root soil of Pyrola calliantha H. Andr. in Tibet.</title>
        <authorList>
            <person name="Li Z."/>
        </authorList>
    </citation>
    <scope>NUCLEOTIDE SEQUENCE [LARGE SCALE GENOMIC DNA]</scope>
    <source>
        <strain evidence="2">pc1-10</strain>
    </source>
</reference>
<comment type="caution">
    <text evidence="1">The sequence shown here is derived from an EMBL/GenBank/DDBJ whole genome shotgun (WGS) entry which is preliminary data.</text>
</comment>
<accession>A0ABT2J0X8</accession>
<dbReference type="Proteomes" id="UP001525566">
    <property type="component" value="Unassembled WGS sequence"/>
</dbReference>
<evidence type="ECO:0000313" key="1">
    <source>
        <dbReference type="EMBL" id="MCT2564742.1"/>
    </source>
</evidence>
<sequence>MGFNFTGILINSQVDEQKIKNLFDAEISYLKEVDFEEATDSFRDENTVDIVQTETGTLIITGLGQIYDISDFDGDIIQFMISDISDTYYFEKYKDKVLERKYIYSQGDIAEDEGNGIIKENEDFTDQIWELADQYLQNNFKTDMFDQRFKRYQL</sequence>
<dbReference type="EMBL" id="JAOAMU010000009">
    <property type="protein sequence ID" value="MCT2564742.1"/>
    <property type="molecule type" value="Genomic_DNA"/>
</dbReference>
<evidence type="ECO:0000313" key="2">
    <source>
        <dbReference type="Proteomes" id="UP001525566"/>
    </source>
</evidence>
<name>A0ABT2J0X8_9FLAO</name>
<proteinExistence type="predicted"/>
<protein>
    <submittedName>
        <fullName evidence="1">Uncharacterized protein</fullName>
    </submittedName>
</protein>
<dbReference type="RefSeq" id="WP_259841805.1">
    <property type="nucleotide sequence ID" value="NZ_JAOAMU010000009.1"/>
</dbReference>
<keyword evidence="2" id="KW-1185">Reference proteome</keyword>
<organism evidence="1 2">
    <name type="scientific">Chryseobacterium herbae</name>
    <dbReference type="NCBI Taxonomy" id="2976476"/>
    <lineage>
        <taxon>Bacteria</taxon>
        <taxon>Pseudomonadati</taxon>
        <taxon>Bacteroidota</taxon>
        <taxon>Flavobacteriia</taxon>
        <taxon>Flavobacteriales</taxon>
        <taxon>Weeksellaceae</taxon>
        <taxon>Chryseobacterium group</taxon>
        <taxon>Chryseobacterium</taxon>
    </lineage>
</organism>
<gene>
    <name evidence="1" type="ORF">N0B48_22825</name>
</gene>